<evidence type="ECO:0000256" key="1">
    <source>
        <dbReference type="ARBA" id="ARBA00038178"/>
    </source>
</evidence>
<dbReference type="GO" id="GO:0005737">
    <property type="term" value="C:cytoplasm"/>
    <property type="evidence" value="ECO:0007669"/>
    <property type="project" value="TreeGrafter"/>
</dbReference>
<feature type="region of interest" description="Disordered" evidence="2">
    <location>
        <begin position="269"/>
        <end position="371"/>
    </location>
</feature>
<dbReference type="Proteomes" id="UP000618051">
    <property type="component" value="Unassembled WGS sequence"/>
</dbReference>
<dbReference type="InterPro" id="IPR018307">
    <property type="entry name" value="ABL9/DENND6_dom"/>
</dbReference>
<dbReference type="PANTHER" id="PTHR31017:SF1">
    <property type="entry name" value="LATE SECRETORY PATHWAY PROTEIN AVL9 HOMOLOG"/>
    <property type="match status" value="1"/>
</dbReference>
<dbReference type="PROSITE" id="PS50211">
    <property type="entry name" value="DENN"/>
    <property type="match status" value="1"/>
</dbReference>
<reference evidence="4" key="1">
    <citation type="submission" date="2020-10" db="EMBL/GenBank/DDBJ databases">
        <title>Feather gene expression reveals the developmental basis of iridescence in African starlings.</title>
        <authorList>
            <person name="Rubenstein D.R."/>
        </authorList>
    </citation>
    <scope>NUCLEOTIDE SEQUENCE</scope>
    <source>
        <strain evidence="4">SS15</strain>
        <tissue evidence="4">Liver</tissue>
    </source>
</reference>
<dbReference type="InterPro" id="IPR051731">
    <property type="entry name" value="DENND11/AVL9_GEFs"/>
</dbReference>
<protein>
    <submittedName>
        <fullName evidence="4">Late secretory pathway protein AVL9</fullName>
    </submittedName>
</protein>
<keyword evidence="6" id="KW-1185">Reference proteome</keyword>
<accession>A0A835TVY4</accession>
<evidence type="ECO:0000259" key="3">
    <source>
        <dbReference type="PROSITE" id="PS50211"/>
    </source>
</evidence>
<evidence type="ECO:0000313" key="5">
    <source>
        <dbReference type="EMBL" id="KAI1242923.1"/>
    </source>
</evidence>
<sequence length="784" mass="87118">FLTAIDTSLQIELQKSSRASSGWGTVRVEFSYPPLKPGEGHDSQSLPEEWKYLPFLALPDGAHNYQEDTVFFHLPPRCGDRTTVYGVSCYRQIEAKALKVRQADITRETVQKSVCVLSQLPLYGLLQAKLQLITHAYFEEKDFSQISILKELFDHMNSSLGSTSLEGSQVYLGLSPRDLVLHFRHKVLILFKLILLEKKVLFYISPVNRLVGALMTVLSLFPGMIEHGLSDCSQYRPRKSISEDAGLQENTPRLDDCISVSAADASNANLGMGKGDRKMAGNNSLEGQKANVPFSQPEKTCNGAQSSNSTVQHLKIPSHASPASSESDWETLDPSILEESNLKEGERENPASEQVENLQSNDVSSEGLPITVQPQANTGHMVLVQGLVSGLEEDQYGMPLAIFTKGYLCLPYMALQQHHLLSDVTVRGFVAGATNILFRQQKHLSDAIVEIEDAHVQIHDPELRKILNPTTADLRFSDYLVKHVTENRDDVFLDGTGWEGGDEWIRAQFSAYLHALLAAVLQPDNEKILSDFGTAFVTAWKNTHNYRVWNSNKHPALAEVNSSHPFQGQYSVSDVKLRLSHSVQNSERGKKIGNVMVSTSRNVVQTGKAVNLLEEPLQVQNQQCLHGFPLSHTQPKALGTKCWFGRMLLTISVKSNANASYFPLLFNISSADIINYSEGFRQSTSISKALTSISALSPIMWHCFLDQTPPLGLQALYTPFVVFLHSNSSAPSGEKRYVGGFHGDSSRQDGYSFPTVHRKSFPKSHSTRSDMCCLRNQRSSSRSY</sequence>
<feature type="compositionally biased region" description="Basic and acidic residues" evidence="2">
    <location>
        <begin position="340"/>
        <end position="350"/>
    </location>
</feature>
<dbReference type="AlphaFoldDB" id="A0A835TVY4"/>
<feature type="domain" description="UDENN" evidence="3">
    <location>
        <begin position="10"/>
        <end position="551"/>
    </location>
</feature>
<name>A0A835TVY4_9PASS</name>
<dbReference type="EMBL" id="JADDUC010000066">
    <property type="protein sequence ID" value="KAG0120225.1"/>
    <property type="molecule type" value="Genomic_DNA"/>
</dbReference>
<reference evidence="5 6" key="2">
    <citation type="journal article" date="2021" name="J. Hered.">
        <title>Feather Gene Expression Elucidates the Developmental Basis of Plumage Iridescence in African Starlings.</title>
        <authorList>
            <person name="Rubenstein D.R."/>
            <person name="Corvelo A."/>
            <person name="MacManes M.D."/>
            <person name="Maia R."/>
            <person name="Narzisi G."/>
            <person name="Rousaki A."/>
            <person name="Vandenabeele P."/>
            <person name="Shawkey M.D."/>
            <person name="Solomon J."/>
        </authorList>
    </citation>
    <scope>NUCLEOTIDE SEQUENCE [LARGE SCALE GENOMIC DNA]</scope>
    <source>
        <strain evidence="5">SS15</strain>
    </source>
</reference>
<dbReference type="Pfam" id="PF09794">
    <property type="entry name" value="Avl9"/>
    <property type="match status" value="1"/>
</dbReference>
<evidence type="ECO:0000256" key="2">
    <source>
        <dbReference type="SAM" id="MobiDB-lite"/>
    </source>
</evidence>
<comment type="similarity">
    <text evidence="1">Belongs to the AVL9 family.</text>
</comment>
<comment type="caution">
    <text evidence="4">The sequence shown here is derived from an EMBL/GenBank/DDBJ whole genome shotgun (WGS) entry which is preliminary data.</text>
</comment>
<evidence type="ECO:0000313" key="4">
    <source>
        <dbReference type="EMBL" id="KAG0120225.1"/>
    </source>
</evidence>
<evidence type="ECO:0000313" key="6">
    <source>
        <dbReference type="Proteomes" id="UP000618051"/>
    </source>
</evidence>
<proteinExistence type="inferred from homology"/>
<dbReference type="EMBL" id="JADDUC020000001">
    <property type="protein sequence ID" value="KAI1242923.1"/>
    <property type="molecule type" value="Genomic_DNA"/>
</dbReference>
<gene>
    <name evidence="5" type="ORF">IHE44_0000484</name>
    <name evidence="4" type="ORF">IHE44_012857</name>
</gene>
<dbReference type="OrthoDB" id="26278at2759"/>
<feature type="non-terminal residue" evidence="4">
    <location>
        <position position="1"/>
    </location>
</feature>
<dbReference type="InterPro" id="IPR037516">
    <property type="entry name" value="Tripartite_DENN"/>
</dbReference>
<dbReference type="PANTHER" id="PTHR31017">
    <property type="entry name" value="LATE SECRETORY PATHWAY PROTEIN AVL9-RELATED"/>
    <property type="match status" value="1"/>
</dbReference>
<feature type="compositionally biased region" description="Polar residues" evidence="2">
    <location>
        <begin position="293"/>
        <end position="312"/>
    </location>
</feature>
<organism evidence="4">
    <name type="scientific">Lamprotornis superbus</name>
    <dbReference type="NCBI Taxonomy" id="245042"/>
    <lineage>
        <taxon>Eukaryota</taxon>
        <taxon>Metazoa</taxon>
        <taxon>Chordata</taxon>
        <taxon>Craniata</taxon>
        <taxon>Vertebrata</taxon>
        <taxon>Euteleostomi</taxon>
        <taxon>Archelosauria</taxon>
        <taxon>Archosauria</taxon>
        <taxon>Dinosauria</taxon>
        <taxon>Saurischia</taxon>
        <taxon>Theropoda</taxon>
        <taxon>Coelurosauria</taxon>
        <taxon>Aves</taxon>
        <taxon>Neognathae</taxon>
        <taxon>Neoaves</taxon>
        <taxon>Telluraves</taxon>
        <taxon>Australaves</taxon>
        <taxon>Passeriformes</taxon>
        <taxon>Sturnidae</taxon>
        <taxon>Lamprotornis</taxon>
    </lineage>
</organism>
<feature type="compositionally biased region" description="Polar residues" evidence="2">
    <location>
        <begin position="351"/>
        <end position="364"/>
    </location>
</feature>
<reference evidence="5" key="3">
    <citation type="submission" date="2022-01" db="EMBL/GenBank/DDBJ databases">
        <authorList>
            <person name="Rubenstein D.R."/>
        </authorList>
    </citation>
    <scope>NUCLEOTIDE SEQUENCE</scope>
    <source>
        <strain evidence="5">SS15</strain>
        <tissue evidence="5">Liver</tissue>
    </source>
</reference>